<dbReference type="Proteomes" id="UP001303946">
    <property type="component" value="Chromosome"/>
</dbReference>
<feature type="transmembrane region" description="Helical" evidence="2">
    <location>
        <begin position="16"/>
        <end position="35"/>
    </location>
</feature>
<gene>
    <name evidence="4" type="ORF">RXV79_13025</name>
</gene>
<proteinExistence type="predicted"/>
<dbReference type="SUPFAM" id="SSF52833">
    <property type="entry name" value="Thioredoxin-like"/>
    <property type="match status" value="1"/>
</dbReference>
<evidence type="ECO:0000313" key="5">
    <source>
        <dbReference type="Proteomes" id="UP001303946"/>
    </source>
</evidence>
<evidence type="ECO:0000256" key="2">
    <source>
        <dbReference type="SAM" id="Phobius"/>
    </source>
</evidence>
<dbReference type="RefSeq" id="WP_316703911.1">
    <property type="nucleotide sequence ID" value="NZ_CP136336.1"/>
</dbReference>
<evidence type="ECO:0000259" key="3">
    <source>
        <dbReference type="PROSITE" id="PS51352"/>
    </source>
</evidence>
<dbReference type="InterPro" id="IPR036249">
    <property type="entry name" value="Thioredoxin-like_sf"/>
</dbReference>
<dbReference type="PROSITE" id="PS00194">
    <property type="entry name" value="THIOREDOXIN_1"/>
    <property type="match status" value="1"/>
</dbReference>
<keyword evidence="2" id="KW-1133">Transmembrane helix</keyword>
<dbReference type="PROSITE" id="PS51352">
    <property type="entry name" value="THIOREDOXIN_2"/>
    <property type="match status" value="1"/>
</dbReference>
<feature type="domain" description="Thioredoxin" evidence="3">
    <location>
        <begin position="43"/>
        <end position="183"/>
    </location>
</feature>
<dbReference type="PANTHER" id="PTHR42852">
    <property type="entry name" value="THIOL:DISULFIDE INTERCHANGE PROTEIN DSBE"/>
    <property type="match status" value="1"/>
</dbReference>
<dbReference type="PANTHER" id="PTHR42852:SF17">
    <property type="entry name" value="THIOREDOXIN-LIKE PROTEIN HI_1115"/>
    <property type="match status" value="1"/>
</dbReference>
<dbReference type="Gene3D" id="3.40.30.10">
    <property type="entry name" value="Glutaredoxin"/>
    <property type="match status" value="1"/>
</dbReference>
<protein>
    <submittedName>
        <fullName evidence="4">TlpA disulfide reductase family protein</fullName>
    </submittedName>
</protein>
<reference evidence="4 5" key="1">
    <citation type="submission" date="2023-10" db="EMBL/GenBank/DDBJ databases">
        <title>Bacteria for the degradation of biodegradable plastic PBAT(Polybutylene adipate terephthalate).</title>
        <authorList>
            <person name="Weon H.-Y."/>
            <person name="Yeon J."/>
        </authorList>
    </citation>
    <scope>NUCLEOTIDE SEQUENCE [LARGE SCALE GENOMIC DNA]</scope>
    <source>
        <strain evidence="4 5">SBD 7-3</strain>
    </source>
</reference>
<keyword evidence="2" id="KW-0812">Transmembrane</keyword>
<organism evidence="4 5">
    <name type="scientific">Piscinibacter gummiphilus</name>
    <dbReference type="NCBI Taxonomy" id="946333"/>
    <lineage>
        <taxon>Bacteria</taxon>
        <taxon>Pseudomonadati</taxon>
        <taxon>Pseudomonadota</taxon>
        <taxon>Betaproteobacteria</taxon>
        <taxon>Burkholderiales</taxon>
        <taxon>Sphaerotilaceae</taxon>
        <taxon>Piscinibacter</taxon>
    </lineage>
</organism>
<accession>A0ABZ0D122</accession>
<dbReference type="InterPro" id="IPR017937">
    <property type="entry name" value="Thioredoxin_CS"/>
</dbReference>
<dbReference type="CDD" id="cd02966">
    <property type="entry name" value="TlpA_like_family"/>
    <property type="match status" value="1"/>
</dbReference>
<keyword evidence="1" id="KW-0676">Redox-active center</keyword>
<sequence>MNIIHRGTEFAPVRPVATGLCMSLVCMLFVVMSTISFNASAKVPVGVEAPDFTLDELSGSKVRLQDLRGRVVMINFWASWCAPCRLEMPHLVRLHEKYRSAGFTLLGVNIDEDRKVGAAMAERVGVKFPVLFDTDKNVTRLYDMGAMPATLIVDRKGRVRFSHLGYESGVEAIYEKHIRDILKD</sequence>
<keyword evidence="5" id="KW-1185">Reference proteome</keyword>
<dbReference type="InterPro" id="IPR013766">
    <property type="entry name" value="Thioredoxin_domain"/>
</dbReference>
<dbReference type="InterPro" id="IPR000866">
    <property type="entry name" value="AhpC/TSA"/>
</dbReference>
<dbReference type="InterPro" id="IPR050553">
    <property type="entry name" value="Thioredoxin_ResA/DsbE_sf"/>
</dbReference>
<dbReference type="Pfam" id="PF00578">
    <property type="entry name" value="AhpC-TSA"/>
    <property type="match status" value="1"/>
</dbReference>
<keyword evidence="2" id="KW-0472">Membrane</keyword>
<dbReference type="EMBL" id="CP136336">
    <property type="protein sequence ID" value="WOB10945.1"/>
    <property type="molecule type" value="Genomic_DNA"/>
</dbReference>
<evidence type="ECO:0000256" key="1">
    <source>
        <dbReference type="ARBA" id="ARBA00023284"/>
    </source>
</evidence>
<evidence type="ECO:0000313" key="4">
    <source>
        <dbReference type="EMBL" id="WOB10945.1"/>
    </source>
</evidence>
<name>A0ABZ0D122_9BURK</name>